<dbReference type="SMART" id="SM00186">
    <property type="entry name" value="FBG"/>
    <property type="match status" value="1"/>
</dbReference>
<dbReference type="InterPro" id="IPR014716">
    <property type="entry name" value="Fibrinogen_a/b/g_C_1"/>
</dbReference>
<feature type="signal peptide" evidence="2">
    <location>
        <begin position="1"/>
        <end position="21"/>
    </location>
</feature>
<dbReference type="SUPFAM" id="SSF56496">
    <property type="entry name" value="Fibrinogen C-terminal domain-like"/>
    <property type="match status" value="1"/>
</dbReference>
<dbReference type="Gene3D" id="3.90.215.10">
    <property type="entry name" value="Gamma Fibrinogen, chain A, domain 1"/>
    <property type="match status" value="1"/>
</dbReference>
<protein>
    <recommendedName>
        <fullName evidence="3">Fibrinogen C-terminal domain-containing protein</fullName>
    </recommendedName>
</protein>
<dbReference type="AlphaFoldDB" id="A0A3S1AZZ0"/>
<evidence type="ECO:0000313" key="5">
    <source>
        <dbReference type="Proteomes" id="UP000271974"/>
    </source>
</evidence>
<gene>
    <name evidence="4" type="ORF">EGW08_019518</name>
</gene>
<evidence type="ECO:0000259" key="3">
    <source>
        <dbReference type="PROSITE" id="PS51406"/>
    </source>
</evidence>
<dbReference type="InterPro" id="IPR036056">
    <property type="entry name" value="Fibrinogen-like_C"/>
</dbReference>
<sequence>MGLRDLFTVARLVTLLVMASATTGLVQTPGLSVPSANDSSSTSTILLKLETMELKLDTLEAIRNKIDRLDAKVETLNNAVLEKVKSAFTDLFTPKSCKKNGFLLYPSSAQYTVINNSEIPGLDTPLLCDTVTDGGGWIVIQRRYTGEVDFYRNWTSYKAGFGSLDNEFWFGNDNIYTITSTGRYELMVEIKYKGQSKFAKYDMFSIDGEEEKYKLH</sequence>
<dbReference type="PANTHER" id="PTHR19143">
    <property type="entry name" value="FIBRINOGEN/TENASCIN/ANGIOPOEITIN"/>
    <property type="match status" value="1"/>
</dbReference>
<dbReference type="PROSITE" id="PS51406">
    <property type="entry name" value="FIBRINOGEN_C_2"/>
    <property type="match status" value="1"/>
</dbReference>
<evidence type="ECO:0000256" key="1">
    <source>
        <dbReference type="SAM" id="Coils"/>
    </source>
</evidence>
<keyword evidence="5" id="KW-1185">Reference proteome</keyword>
<reference evidence="4 5" key="1">
    <citation type="submission" date="2019-01" db="EMBL/GenBank/DDBJ databases">
        <title>A draft genome assembly of the solar-powered sea slug Elysia chlorotica.</title>
        <authorList>
            <person name="Cai H."/>
            <person name="Li Q."/>
            <person name="Fang X."/>
            <person name="Li J."/>
            <person name="Curtis N.E."/>
            <person name="Altenburger A."/>
            <person name="Shibata T."/>
            <person name="Feng M."/>
            <person name="Maeda T."/>
            <person name="Schwartz J.A."/>
            <person name="Shigenobu S."/>
            <person name="Lundholm N."/>
            <person name="Nishiyama T."/>
            <person name="Yang H."/>
            <person name="Hasebe M."/>
            <person name="Li S."/>
            <person name="Pierce S.K."/>
            <person name="Wang J."/>
        </authorList>
    </citation>
    <scope>NUCLEOTIDE SEQUENCE [LARGE SCALE GENOMIC DNA]</scope>
    <source>
        <strain evidence="4">EC2010</strain>
        <tissue evidence="4">Whole organism of an adult</tissue>
    </source>
</reference>
<name>A0A3S1AZZ0_ELYCH</name>
<keyword evidence="1" id="KW-0175">Coiled coil</keyword>
<proteinExistence type="predicted"/>
<dbReference type="GO" id="GO:0005615">
    <property type="term" value="C:extracellular space"/>
    <property type="evidence" value="ECO:0007669"/>
    <property type="project" value="TreeGrafter"/>
</dbReference>
<dbReference type="EMBL" id="RQTK01001027">
    <property type="protein sequence ID" value="RUS72720.1"/>
    <property type="molecule type" value="Genomic_DNA"/>
</dbReference>
<dbReference type="InterPro" id="IPR002181">
    <property type="entry name" value="Fibrinogen_a/b/g_C_dom"/>
</dbReference>
<organism evidence="4 5">
    <name type="scientific">Elysia chlorotica</name>
    <name type="common">Eastern emerald elysia</name>
    <name type="synonym">Sea slug</name>
    <dbReference type="NCBI Taxonomy" id="188477"/>
    <lineage>
        <taxon>Eukaryota</taxon>
        <taxon>Metazoa</taxon>
        <taxon>Spiralia</taxon>
        <taxon>Lophotrochozoa</taxon>
        <taxon>Mollusca</taxon>
        <taxon>Gastropoda</taxon>
        <taxon>Heterobranchia</taxon>
        <taxon>Euthyneura</taxon>
        <taxon>Panpulmonata</taxon>
        <taxon>Sacoglossa</taxon>
        <taxon>Placobranchoidea</taxon>
        <taxon>Plakobranchidae</taxon>
        <taxon>Elysia</taxon>
    </lineage>
</organism>
<accession>A0A3S1AZZ0</accession>
<evidence type="ECO:0000256" key="2">
    <source>
        <dbReference type="SAM" id="SignalP"/>
    </source>
</evidence>
<feature type="non-terminal residue" evidence="4">
    <location>
        <position position="216"/>
    </location>
</feature>
<feature type="domain" description="Fibrinogen C-terminal" evidence="3">
    <location>
        <begin position="88"/>
        <end position="216"/>
    </location>
</feature>
<keyword evidence="2" id="KW-0732">Signal</keyword>
<evidence type="ECO:0000313" key="4">
    <source>
        <dbReference type="EMBL" id="RUS72720.1"/>
    </source>
</evidence>
<comment type="caution">
    <text evidence="4">The sequence shown here is derived from an EMBL/GenBank/DDBJ whole genome shotgun (WGS) entry which is preliminary data.</text>
</comment>
<feature type="coiled-coil region" evidence="1">
    <location>
        <begin position="49"/>
        <end position="79"/>
    </location>
</feature>
<dbReference type="Pfam" id="PF00147">
    <property type="entry name" value="Fibrinogen_C"/>
    <property type="match status" value="1"/>
</dbReference>
<feature type="chain" id="PRO_5018576330" description="Fibrinogen C-terminal domain-containing protein" evidence="2">
    <location>
        <begin position="22"/>
        <end position="216"/>
    </location>
</feature>
<dbReference type="InterPro" id="IPR050373">
    <property type="entry name" value="Fibrinogen_C-term_domain"/>
</dbReference>
<dbReference type="OrthoDB" id="7735550at2759"/>
<dbReference type="Proteomes" id="UP000271974">
    <property type="component" value="Unassembled WGS sequence"/>
</dbReference>
<dbReference type="STRING" id="188477.A0A3S1AZZ0"/>